<dbReference type="Proteomes" id="UP001163046">
    <property type="component" value="Unassembled WGS sequence"/>
</dbReference>
<accession>A0A9W9ZLA3</accession>
<protein>
    <submittedName>
        <fullName evidence="1">Uncharacterized protein</fullName>
    </submittedName>
</protein>
<name>A0A9W9ZLA3_9CNID</name>
<dbReference type="AlphaFoldDB" id="A0A9W9ZLA3"/>
<evidence type="ECO:0000313" key="2">
    <source>
        <dbReference type="Proteomes" id="UP001163046"/>
    </source>
</evidence>
<proteinExistence type="predicted"/>
<reference evidence="1" key="1">
    <citation type="submission" date="2023-01" db="EMBL/GenBank/DDBJ databases">
        <title>Genome assembly of the deep-sea coral Lophelia pertusa.</title>
        <authorList>
            <person name="Herrera S."/>
            <person name="Cordes E."/>
        </authorList>
    </citation>
    <scope>NUCLEOTIDE SEQUENCE</scope>
    <source>
        <strain evidence="1">USNM1676648</strain>
        <tissue evidence="1">Polyp</tissue>
    </source>
</reference>
<comment type="caution">
    <text evidence="1">The sequence shown here is derived from an EMBL/GenBank/DDBJ whole genome shotgun (WGS) entry which is preliminary data.</text>
</comment>
<sequence>MSLNLGSIFALLDEEKQKYLLSQVISPHRLPYLILKAKHRVKRQAKTSDQASGQVQYTADELLESVIGGKKQQTQAQKYFKVVDFCPQLSDRLHGVKRALSDSLVNRRSYLRRIGKLQV</sequence>
<organism evidence="1 2">
    <name type="scientific">Desmophyllum pertusum</name>
    <dbReference type="NCBI Taxonomy" id="174260"/>
    <lineage>
        <taxon>Eukaryota</taxon>
        <taxon>Metazoa</taxon>
        <taxon>Cnidaria</taxon>
        <taxon>Anthozoa</taxon>
        <taxon>Hexacorallia</taxon>
        <taxon>Scleractinia</taxon>
        <taxon>Caryophylliina</taxon>
        <taxon>Caryophylliidae</taxon>
        <taxon>Desmophyllum</taxon>
    </lineage>
</organism>
<dbReference type="EMBL" id="MU825912">
    <property type="protein sequence ID" value="KAJ7382868.1"/>
    <property type="molecule type" value="Genomic_DNA"/>
</dbReference>
<evidence type="ECO:0000313" key="1">
    <source>
        <dbReference type="EMBL" id="KAJ7382868.1"/>
    </source>
</evidence>
<gene>
    <name evidence="1" type="ORF">OS493_032237</name>
</gene>
<keyword evidence="2" id="KW-1185">Reference proteome</keyword>